<dbReference type="PROSITE" id="PS00606">
    <property type="entry name" value="KS3_1"/>
    <property type="match status" value="3"/>
</dbReference>
<dbReference type="SUPFAM" id="SSF55048">
    <property type="entry name" value="Probable ACP-binding domain of malonyl-CoA ACP transacylase"/>
    <property type="match status" value="3"/>
</dbReference>
<dbReference type="InterPro" id="IPR013968">
    <property type="entry name" value="PKS_KR"/>
</dbReference>
<protein>
    <recommendedName>
        <fullName evidence="10">Carrier domain-containing protein</fullName>
    </recommendedName>
</protein>
<dbReference type="Gene3D" id="3.40.47.10">
    <property type="match status" value="3"/>
</dbReference>
<dbReference type="FunFam" id="3.40.366.10:FF:000002">
    <property type="entry name" value="Probable polyketide synthase 2"/>
    <property type="match status" value="1"/>
</dbReference>
<dbReference type="EMBL" id="AP022871">
    <property type="protein sequence ID" value="BCB84330.1"/>
    <property type="molecule type" value="Genomic_DNA"/>
</dbReference>
<dbReference type="Pfam" id="PF08659">
    <property type="entry name" value="KR"/>
    <property type="match status" value="2"/>
</dbReference>
<dbReference type="Pfam" id="PF00698">
    <property type="entry name" value="Acyl_transf_1"/>
    <property type="match status" value="3"/>
</dbReference>
<dbReference type="InterPro" id="IPR050091">
    <property type="entry name" value="PKS_NRPS_Biosynth_Enz"/>
</dbReference>
<dbReference type="PROSITE" id="PS00012">
    <property type="entry name" value="PHOSPHOPANTETHEINE"/>
    <property type="match status" value="2"/>
</dbReference>
<dbReference type="Pfam" id="PF16197">
    <property type="entry name" value="KAsynt_C_assoc"/>
    <property type="match status" value="3"/>
</dbReference>
<dbReference type="InterPro" id="IPR014030">
    <property type="entry name" value="Ketoacyl_synth_N"/>
</dbReference>
<dbReference type="InterPro" id="IPR032821">
    <property type="entry name" value="PKS_assoc"/>
</dbReference>
<dbReference type="SUPFAM" id="SSF52151">
    <property type="entry name" value="FabD/lysophospholipase-like"/>
    <property type="match status" value="3"/>
</dbReference>
<dbReference type="InterPro" id="IPR036291">
    <property type="entry name" value="NAD(P)-bd_dom_sf"/>
</dbReference>
<sequence>MDAIYDPDPARPGTTYTREGGFLAGVADFDAAFFGISPREALAMDPQQRLLLETAWEAVESAGVDPTALRGSDTGAFIGAGNSSYVSLVDSDESAEGYTVTGAAASVISGRISYLLGLEGPAVTVDTACSASLVALHLASQALRSGECSLAFAGGVTVMATPAEFVEFSRQRGLAPDGRCKPFADAADGVGWGEGVGVLLLERLSDAERNGHPVLALICGSAVNQDGASSGLTAPNGPSQQRVIRAALDNARLAADQVDVVEGHGTGTTLGDPIEAQALLETYGQGRRRPLWLGSVKSNIGHTQAAAGVAGVIKMIQAIRYGLVPRSLHADAPSTRVDWSAGAIALAAEAAAWPEVDRPRRAGVSSFGISGTNAHVIVEQAPAAEAPEPPSPPALVPWIVSARSEAALDAQIERLANLPAADRLDIGHSLATGRALLPHRAVLLASAGGVAEAARGEARPAPLAMLFSGQGSQRLGMGRALYERFPVFASALDEALSHLDPGVRDVMWGADAEALDETGWAQPALFAVEVALFRLVTSFGVTADHMAGHSIGEIAAAHVAGVLSLEDAGHLVTARASLMRDLPDGGAMVALRAAEADVLPLLTDGVSVAAVNGPTSVVIAGEEEAVLAIAGRFGTSTRLRVSHAFHSPLMEPMLDAFRTAIRGLTFSAPRIPVVAGGDVTDPEYWVRHARGSVRFGDAVAALDGATFLEIGPDGVLAALAGDGIPTLRKDRDDEQTLLTALARLHTAGVPVDWSPLLAGGRRVDLPTYAFQRQRFWPEAEPVRAEAADGEFWSLVDGTPDGVAATLDLDGETVAAMLPALRSWRSRRSLRSEVDDRRYRITWTRLREPDRAALGGAWLAAVPAGERGWADAVTAALAGQGAAVMGLTVEPAAGRVALAERITALAAEHGPFAGVVSLLGVEEDGPLATLALVQALGDAEQDAPLWCLTRGAVRTGRGDRLTRPALAAIWGLGRTVGLEQPTRWGGLVDLPDTVGDRTVQRLAAVLAGRLGHEDQVAVRPSGTFGRRLVRAAKSTRSAVPWRARGTVLVTGGTGGLGQRVARWVAANGAEHLVLASRRGPTAPGVAELREELEAAGTRVTAVACDAADRAALSELLGGHEFTAVFHAAGYTEDREGVGALTPDELAAMIRTKAAAAWHLHELTRDADLDAFVLFSSVAAVWGGGGQPAYSAANAVLDAIAEHRRAEGWTATSVAWGTWGEVGMTADRSGSDEQLRRRGVLPLRPELGIAALQRALDDGDAAVTVAEVDWLRFLPVFTASRPSPLLSELAEARALAEAGAATGTHSDRLARLSGAERERALLDLVRSEAAAVLKHESAEAVRPDHAFRELGFDSLAAVELRNRLTAATGLELPTTLVFDYPTPTVLSGLLSARMSGVEGVAGDAAPVPFTGAEPIAIVGMGCRYPGGADSAEQLWRLLVEGRDGISPFPTDRGWDLSGLLAGRSHTRSGGFLADASGFDAGFFRVSPREAVAMDPQQRLLLEVSWEAVERAGIDPLSLKGSPTGVFVGASAQGYETAIDDVAGDAEGYVVTGSAPSVTSGRLSYVMGLEGPAVTVDTACSSSLVALHLAAQALRQGECDLALVGGVTVMATPAAFVEFSKQGGVAADGRCKAFSDSADGTGWSEGVGVLVVERLSDAVRHGHEVLAVVRGSAVNQDGASNGLTAPNGPSQQRVIRQALASAGLTASDVDMLEAHGTGTALGDPIEAQAVLATYGQARERPLLLGSVKSNIGHTQAAAGVAGVIKAVLALRAGVAPMTLHADPPSSHVDWTAGAVSLLTSTRSWPEVGRPRRAAVSSFGMSGTNAHVILEQAAAPGPVAEPAAAPDVVAWPVAAASEAALDAQVARVAGLPPAARLHVGYSLATGRAALERRAVLLATDGGVTEVARGAARPGPVAMLFSGQGSQRLGMGRELYDRFPVFAAALDDVLAHLEPGLRDVMWGGDADVLDQTGWAQPALFAVEVALYRLAESWGIRADHLAGHSIGEVVAAYVAGVLSLEDAAALVSARARLMRALPAGGAMVAVQAAEAEVLPLLTAGVSIAAVNSPDSVVLSGDEDAVLAVAGRFARTTRLRVSHAFHSHLMDPMLAGFRAAVSSLAFAPPRIPLAATGDVTDPEYWVRHVREAVRFGDAVAALREAGVSAFLEVGPDGPLSAMAREQLPESVTVAPLLRKDRPEEVSALAAAARLYATGVDVDWAETVAGLGARRIDLPTYPFQHERYWAEPGTPAVGGTDPVDAEFWAAVEREDLDSLASTLDLDGATVTAMVPALSSWRRRRHTESTLDSWRYRETWAPLAEAAPREADGRWLAVVPDEADEWTAAVAGALGATPVRLAELEGGEYDGVVSLLAPGAGAETQAAAAATAGLVRALGEVGVDAPLWVVTRGAVAVDGADPPPSLAQAAVWGLGRVAAMERPGRWGGLVDLPEALDERLLRRAAGVLTGSEGEDQVAVRAAGAYGRRLVPAPADAAAWRPSGTVLVTGGTGALGQRVARWLAANGAQRLLLVSRRGPLAPGAAELGEELTAAGVEVTIAACDAADRAAMAALLHGQRLSAVVHTAGTLDDGVLDSLTPDRFDGVFRSKVDSALVLDELAPDVDAFVLFSSTAHAIGNPGQANYAAANAALDAIAARRRAAGRAATSVAWGSWAGDGMASRDGVVEWTRSGVAPMDPDLALTALARAAGQPAPAVVVADIRRPHLLEALNASRPSLLLAGLPGAAAVIAAARDAWAAAGTAGAALRQRLAGLPEEERAAALLDLVRERAAAVLGYGSAGGLDVDKAFRDLGFDSLTAVELRNQLGAATALALPTALVFDFPTPRALAAHLLGELTGESGDAVVARVRTAGETGEPIAIVGMACRFPGGVRSPEELWRLVDEGRDAISSFPTDRGWDLAIQSDTHEGGFLDGVADFDAAFFGISPREAVAMDPQQRLLLETAWEAFEAAGLDPGTLRASQTGVFVGTNGQDYAGLLVNSKESDSGHAATGLAASVIAGRLAYTFGLEGPALTVDTACSSSLVALHLAAESLRRGECDLALAGGVTVMTTSDAFVELSRQGALSPDGRCKAFGEGADGTGFAEGVGLLLVERLSDAERHGHPVLALLRGSAVNQDGASNGLSAPNGRAQQRVTRQALANAGLAPSDVDAVEAHGTGTRLGDPIEAQALLAAYGQDRDRPLWLGSVKSNIGHTQAAAGVASVIKMVEAMRHGVLPRTLHAEAPTSHVDWDAGAVRPLTERIAWPETGRPRRVGVSSFGISGTNVHAILEEAPAGRAEPLAAGPEPAVTPFLLSGKTPAALKGQAAALADHLDRAPAPRPAEVAYALATTRTAFDHRAVVVGAGADQLRARLRDLAGGEQPAGVATGVARTPGKVAFVFPGQGSQWTGMAVELLDSAPVFREHVARCERTLAPHLDWTVTGVLRGAPGAPSIDDIGVVQPVLFTVMVSLAALWQSHGVRPDAVVGTSQGEIVAAYVAGALSLEDAALVVARRSRVLGAELVDKGALASLALPVEAARERIRRWDGRLSIGGINAPALVTVAGDHQALAELGAECEAEGIRMRVVAASVSTHCADVDPLRPQLLDVLAGLAPREPDVPIFSTVTGERLAPGELVDTGYWYANTREPVLFGQATQRLLDFGCDTFLEISPHPVLSLAIDGTAAVAGAEPAVLGSLRRGEGGLERFLVSLGEAHARGVPVDWTAALPRPAR</sequence>
<dbReference type="InterPro" id="IPR020806">
    <property type="entry name" value="PKS_PP-bd"/>
</dbReference>
<dbReference type="PROSITE" id="PS52004">
    <property type="entry name" value="KS3_2"/>
    <property type="match status" value="3"/>
</dbReference>
<dbReference type="Gene3D" id="1.10.1200.10">
    <property type="entry name" value="ACP-like"/>
    <property type="match status" value="2"/>
</dbReference>
<dbReference type="SUPFAM" id="SSF51735">
    <property type="entry name" value="NAD(P)-binding Rossmann-fold domains"/>
    <property type="match status" value="4"/>
</dbReference>
<dbReference type="GO" id="GO:0031177">
    <property type="term" value="F:phosphopantetheine binding"/>
    <property type="evidence" value="ECO:0007669"/>
    <property type="project" value="InterPro"/>
</dbReference>
<dbReference type="InterPro" id="IPR014031">
    <property type="entry name" value="Ketoacyl_synth_C"/>
</dbReference>
<dbReference type="InterPro" id="IPR036736">
    <property type="entry name" value="ACP-like_sf"/>
</dbReference>
<dbReference type="FunFam" id="1.10.1200.10:FF:000007">
    <property type="entry name" value="Probable polyketide synthase pks17"/>
    <property type="match status" value="2"/>
</dbReference>
<keyword evidence="1" id="KW-0596">Phosphopantetheine</keyword>
<evidence type="ECO:0000259" key="7">
    <source>
        <dbReference type="PROSITE" id="PS52004"/>
    </source>
</evidence>
<dbReference type="InterPro" id="IPR020841">
    <property type="entry name" value="PKS_Beta-ketoAc_synthase_dom"/>
</dbReference>
<proteinExistence type="predicted"/>
<dbReference type="Gene3D" id="6.10.140.1830">
    <property type="match status" value="1"/>
</dbReference>
<dbReference type="SUPFAM" id="SSF47336">
    <property type="entry name" value="ACP-like"/>
    <property type="match status" value="2"/>
</dbReference>
<keyword evidence="5" id="KW-0012">Acyltransferase</keyword>
<dbReference type="Pfam" id="PF18369">
    <property type="entry name" value="PKS_DE"/>
    <property type="match status" value="2"/>
</dbReference>
<dbReference type="SMART" id="SM00825">
    <property type="entry name" value="PKS_KS"/>
    <property type="match status" value="3"/>
</dbReference>
<feature type="domain" description="Carrier" evidence="6">
    <location>
        <begin position="1317"/>
        <end position="1392"/>
    </location>
</feature>
<gene>
    <name evidence="8" type="ORF">Psuf_016430</name>
</gene>
<dbReference type="SMART" id="SM00827">
    <property type="entry name" value="PKS_AT"/>
    <property type="match status" value="3"/>
</dbReference>
<dbReference type="Gene3D" id="3.30.70.3290">
    <property type="match status" value="3"/>
</dbReference>
<dbReference type="KEGG" id="psuu:Psuf_016430"/>
<dbReference type="NCBIfam" id="NF045894">
    <property type="entry name" value="PKS_plus_SDR"/>
    <property type="match status" value="2"/>
</dbReference>
<keyword evidence="4" id="KW-0511">Multifunctional enzyme</keyword>
<dbReference type="PROSITE" id="PS50075">
    <property type="entry name" value="CARRIER"/>
    <property type="match status" value="2"/>
</dbReference>
<dbReference type="InterPro" id="IPR016039">
    <property type="entry name" value="Thiolase-like"/>
</dbReference>
<dbReference type="Pfam" id="PF00550">
    <property type="entry name" value="PP-binding"/>
    <property type="match status" value="2"/>
</dbReference>
<evidence type="ECO:0000313" key="9">
    <source>
        <dbReference type="Proteomes" id="UP000503011"/>
    </source>
</evidence>
<dbReference type="GO" id="GO:0004315">
    <property type="term" value="F:3-oxoacyl-[acyl-carrier-protein] synthase activity"/>
    <property type="evidence" value="ECO:0007669"/>
    <property type="project" value="InterPro"/>
</dbReference>
<dbReference type="InterPro" id="IPR041618">
    <property type="entry name" value="PKS_DE"/>
</dbReference>
<keyword evidence="9" id="KW-1185">Reference proteome</keyword>
<dbReference type="InterPro" id="IPR014043">
    <property type="entry name" value="Acyl_transferase_dom"/>
</dbReference>
<feature type="domain" description="Ketosynthase family 3 (KS3)" evidence="7">
    <location>
        <begin position="1"/>
        <end position="380"/>
    </location>
</feature>
<dbReference type="InterPro" id="IPR018201">
    <property type="entry name" value="Ketoacyl_synth_AS"/>
</dbReference>
<dbReference type="SMART" id="SM00823">
    <property type="entry name" value="PKS_PP"/>
    <property type="match status" value="2"/>
</dbReference>
<dbReference type="PANTHER" id="PTHR43775:SF51">
    <property type="entry name" value="INACTIVE PHENOLPHTHIOCEROL SYNTHESIS POLYKETIDE SYNTHASE TYPE I PKS1-RELATED"/>
    <property type="match status" value="1"/>
</dbReference>
<evidence type="ECO:0008006" key="10">
    <source>
        <dbReference type="Google" id="ProtNLM"/>
    </source>
</evidence>
<feature type="domain" description="Ketosynthase family 3 (KS3)" evidence="7">
    <location>
        <begin position="1410"/>
        <end position="1828"/>
    </location>
</feature>
<feature type="domain" description="Ketosynthase family 3 (KS3)" evidence="7">
    <location>
        <begin position="2860"/>
        <end position="3274"/>
    </location>
</feature>
<dbReference type="SUPFAM" id="SSF53901">
    <property type="entry name" value="Thiolase-like"/>
    <property type="match status" value="3"/>
</dbReference>
<organism evidence="8 9">
    <name type="scientific">Phytohabitans suffuscus</name>
    <dbReference type="NCBI Taxonomy" id="624315"/>
    <lineage>
        <taxon>Bacteria</taxon>
        <taxon>Bacillati</taxon>
        <taxon>Actinomycetota</taxon>
        <taxon>Actinomycetes</taxon>
        <taxon>Micromonosporales</taxon>
        <taxon>Micromonosporaceae</taxon>
    </lineage>
</organism>
<dbReference type="Gene3D" id="3.40.366.10">
    <property type="entry name" value="Malonyl-Coenzyme A Acyl Carrier Protein, domain 2"/>
    <property type="match status" value="3"/>
</dbReference>
<dbReference type="InterPro" id="IPR057326">
    <property type="entry name" value="KR_dom"/>
</dbReference>
<keyword evidence="2" id="KW-0597">Phosphoprotein</keyword>
<name>A0A6F8YE44_9ACTN</name>
<dbReference type="SMART" id="SM01294">
    <property type="entry name" value="PKS_PP_betabranch"/>
    <property type="match status" value="2"/>
</dbReference>
<dbReference type="Proteomes" id="UP000503011">
    <property type="component" value="Chromosome"/>
</dbReference>
<dbReference type="FunFam" id="3.40.47.10:FF:000019">
    <property type="entry name" value="Polyketide synthase type I"/>
    <property type="match status" value="3"/>
</dbReference>
<keyword evidence="3" id="KW-0808">Transferase</keyword>
<dbReference type="PANTHER" id="PTHR43775">
    <property type="entry name" value="FATTY ACID SYNTHASE"/>
    <property type="match status" value="1"/>
</dbReference>
<dbReference type="Gene3D" id="1.10.287.1960">
    <property type="match status" value="1"/>
</dbReference>
<dbReference type="GO" id="GO:0004312">
    <property type="term" value="F:fatty acid synthase activity"/>
    <property type="evidence" value="ECO:0007669"/>
    <property type="project" value="TreeGrafter"/>
</dbReference>
<accession>A0A6F8YE44</accession>
<evidence type="ECO:0000256" key="1">
    <source>
        <dbReference type="ARBA" id="ARBA00022450"/>
    </source>
</evidence>
<evidence type="ECO:0000256" key="2">
    <source>
        <dbReference type="ARBA" id="ARBA00022553"/>
    </source>
</evidence>
<evidence type="ECO:0000256" key="4">
    <source>
        <dbReference type="ARBA" id="ARBA00023268"/>
    </source>
</evidence>
<dbReference type="Pfam" id="PF02801">
    <property type="entry name" value="Ketoacyl-synt_C"/>
    <property type="match status" value="3"/>
</dbReference>
<reference evidence="8 9" key="2">
    <citation type="submission" date="2020-03" db="EMBL/GenBank/DDBJ databases">
        <authorList>
            <person name="Ichikawa N."/>
            <person name="Kimura A."/>
            <person name="Kitahashi Y."/>
            <person name="Uohara A."/>
        </authorList>
    </citation>
    <scope>NUCLEOTIDE SEQUENCE [LARGE SCALE GENOMIC DNA]</scope>
    <source>
        <strain evidence="8 9">NBRC 105367</strain>
    </source>
</reference>
<feature type="domain" description="Carrier" evidence="6">
    <location>
        <begin position="2766"/>
        <end position="2841"/>
    </location>
</feature>
<dbReference type="CDD" id="cd08952">
    <property type="entry name" value="KR_1_SDR_x"/>
    <property type="match status" value="2"/>
</dbReference>
<dbReference type="Pfam" id="PF00109">
    <property type="entry name" value="ketoacyl-synt"/>
    <property type="match status" value="3"/>
</dbReference>
<dbReference type="InterPro" id="IPR016036">
    <property type="entry name" value="Malonyl_transacylase_ACP-bd"/>
</dbReference>
<dbReference type="InterPro" id="IPR016035">
    <property type="entry name" value="Acyl_Trfase/lysoPLipase"/>
</dbReference>
<dbReference type="SMART" id="SM00822">
    <property type="entry name" value="PKS_KR"/>
    <property type="match status" value="2"/>
</dbReference>
<reference evidence="8 9" key="1">
    <citation type="submission" date="2020-03" db="EMBL/GenBank/DDBJ databases">
        <title>Whole genome shotgun sequence of Phytohabitans suffuscus NBRC 105367.</title>
        <authorList>
            <person name="Komaki H."/>
            <person name="Tamura T."/>
        </authorList>
    </citation>
    <scope>NUCLEOTIDE SEQUENCE [LARGE SCALE GENOMIC DNA]</scope>
    <source>
        <strain evidence="8 9">NBRC 105367</strain>
    </source>
</reference>
<dbReference type="InterPro" id="IPR009081">
    <property type="entry name" value="PP-bd_ACP"/>
</dbReference>
<dbReference type="GO" id="GO:0006633">
    <property type="term" value="P:fatty acid biosynthetic process"/>
    <property type="evidence" value="ECO:0007669"/>
    <property type="project" value="InterPro"/>
</dbReference>
<dbReference type="CDD" id="cd00833">
    <property type="entry name" value="PKS"/>
    <property type="match status" value="3"/>
</dbReference>
<evidence type="ECO:0000256" key="3">
    <source>
        <dbReference type="ARBA" id="ARBA00022679"/>
    </source>
</evidence>
<dbReference type="InterPro" id="IPR006162">
    <property type="entry name" value="Ppantetheine_attach_site"/>
</dbReference>
<evidence type="ECO:0000259" key="6">
    <source>
        <dbReference type="PROSITE" id="PS50075"/>
    </source>
</evidence>
<dbReference type="InterPro" id="IPR001227">
    <property type="entry name" value="Ac_transferase_dom_sf"/>
</dbReference>
<evidence type="ECO:0000256" key="5">
    <source>
        <dbReference type="ARBA" id="ARBA00023315"/>
    </source>
</evidence>
<dbReference type="Gene3D" id="3.40.50.720">
    <property type="entry name" value="NAD(P)-binding Rossmann-like Domain"/>
    <property type="match status" value="2"/>
</dbReference>
<dbReference type="Gene3D" id="3.30.70.250">
    <property type="entry name" value="Malonyl-CoA ACP transacylase, ACP-binding"/>
    <property type="match status" value="1"/>
</dbReference>
<evidence type="ECO:0000313" key="8">
    <source>
        <dbReference type="EMBL" id="BCB84330.1"/>
    </source>
</evidence>